<sequence>MNSKINLLLNIKPAEAKLVKQLFVVQFFLGVATAFLFTSTLAMFLHAFEVREIPRVYILSAGLLLVANAFYARLEARLPAKRLLQTIILFSTFSILFTWAGVSFLAAEWLPLVLSAWNMVVYMLVGYAFWGMAAIIFNVRESKRLFSVVGAGDIPAKLMGYTAVSVLAPLLGVENLLWFSIAGFVLAYYFLKKLEHQAISGHGHSHSDDPHHSHHHAHGSAHGGGEKSFISRYFQNRLIFAITLFSLAAFTVYSLIDYTLLAEVKSRFTSSPDLATFIGVFFAVGRVLAMLIKLLFSSRVISRLGLTNSLLIAPVVLLAISAFMLIPGESEKTILYTFGVMVLLSEVLKSAVQEPAFFVLFQPLDPHSRLKGHLVSKGYTMPIALLVTGVFLAVYKNFSGGSIAITVVCQILAGLIILWIATVYLIKKEYVRSLVQALRKGYFTGSELFLNDEPVRNLLLEKLESGKAKEVILALGLLERSGYRNLEKRMLPLLQSPSGTIRKYVLSRAVDLKLSQAYPLLEQTLVLYPEDVHKPEFTRALYFLNPEIRTVPDTNRLALKTAALTGLSRRTEAEAQQVVLQQLHGMVQSPVTEEKLAALDVMAQAPGPAFLPLLTRLLQNAQPAVYKKALETAGKIKAVTLLQTVLDVAHARKAPYALQTALVFYGDEAFTAHHLPPAKLPPDLKLPVIKAAGKVKGEHSTHFLIQLLEQEQAEQDTIIEALWSKNAVLNTAEKDLVEAWFKTKLSQSRQKALYHQCLKREQALPLVAEALLSELKQDLKKMMESLALLHDRVQVNRIMELLAADSPEKVANAIEMLEQLVPKKYFLPLEALLDYRLDPSKQLVPLSEMRNLDVSALVQDILTQNSAGCSSWTRSVTCYGLLQMPSPELAELLAAEPLAAPDALYSETRRFVLSQLTPTAHVVN</sequence>
<dbReference type="SUPFAM" id="SSF48371">
    <property type="entry name" value="ARM repeat"/>
    <property type="match status" value="1"/>
</dbReference>
<evidence type="ECO:0000313" key="4">
    <source>
        <dbReference type="Proteomes" id="UP000271010"/>
    </source>
</evidence>
<feature type="transmembrane region" description="Helical" evidence="2">
    <location>
        <begin position="276"/>
        <end position="296"/>
    </location>
</feature>
<feature type="transmembrane region" description="Helical" evidence="2">
    <location>
        <begin position="86"/>
        <end position="107"/>
    </location>
</feature>
<dbReference type="OrthoDB" id="9810708at2"/>
<keyword evidence="2" id="KW-0812">Transmembrane</keyword>
<dbReference type="SUPFAM" id="SSF103473">
    <property type="entry name" value="MFS general substrate transporter"/>
    <property type="match status" value="1"/>
</dbReference>
<evidence type="ECO:0000313" key="3">
    <source>
        <dbReference type="EMBL" id="RNI27248.1"/>
    </source>
</evidence>
<feature type="transmembrane region" description="Helical" evidence="2">
    <location>
        <begin position="401"/>
        <end position="426"/>
    </location>
</feature>
<feature type="transmembrane region" description="Helical" evidence="2">
    <location>
        <begin position="378"/>
        <end position="395"/>
    </location>
</feature>
<dbReference type="EMBL" id="RJJE01000017">
    <property type="protein sequence ID" value="RNI27248.1"/>
    <property type="molecule type" value="Genomic_DNA"/>
</dbReference>
<feature type="transmembrane region" description="Helical" evidence="2">
    <location>
        <begin position="176"/>
        <end position="191"/>
    </location>
</feature>
<keyword evidence="2" id="KW-1133">Transmembrane helix</keyword>
<keyword evidence="4" id="KW-1185">Reference proteome</keyword>
<keyword evidence="2" id="KW-0472">Membrane</keyword>
<feature type="transmembrane region" description="Helical" evidence="2">
    <location>
        <begin position="56"/>
        <end position="74"/>
    </location>
</feature>
<dbReference type="AlphaFoldDB" id="A0A3M9MRB0"/>
<dbReference type="InterPro" id="IPR011989">
    <property type="entry name" value="ARM-like"/>
</dbReference>
<feature type="transmembrane region" description="Helical" evidence="2">
    <location>
        <begin position="308"/>
        <end position="327"/>
    </location>
</feature>
<name>A0A3M9MRB0_9BACT</name>
<feature type="transmembrane region" description="Helical" evidence="2">
    <location>
        <begin position="238"/>
        <end position="256"/>
    </location>
</feature>
<organism evidence="3 4">
    <name type="scientific">Rufibacter immobilis</name>
    <dbReference type="NCBI Taxonomy" id="1348778"/>
    <lineage>
        <taxon>Bacteria</taxon>
        <taxon>Pseudomonadati</taxon>
        <taxon>Bacteroidota</taxon>
        <taxon>Cytophagia</taxon>
        <taxon>Cytophagales</taxon>
        <taxon>Hymenobacteraceae</taxon>
        <taxon>Rufibacter</taxon>
    </lineage>
</organism>
<proteinExistence type="predicted"/>
<feature type="transmembrane region" description="Helical" evidence="2">
    <location>
        <begin position="119"/>
        <end position="139"/>
    </location>
</feature>
<gene>
    <name evidence="3" type="ORF">EFA69_13900</name>
</gene>
<evidence type="ECO:0008006" key="5">
    <source>
        <dbReference type="Google" id="ProtNLM"/>
    </source>
</evidence>
<reference evidence="3 4" key="1">
    <citation type="submission" date="2018-11" db="EMBL/GenBank/DDBJ databases">
        <title>Rufibacter latericius sp. nov., isolated from water in Baiyang Lake.</title>
        <authorList>
            <person name="Yang Y."/>
        </authorList>
    </citation>
    <scope>NUCLEOTIDE SEQUENCE [LARGE SCALE GENOMIC DNA]</scope>
    <source>
        <strain evidence="3 4">MCC P1</strain>
    </source>
</reference>
<feature type="transmembrane region" description="Helical" evidence="2">
    <location>
        <begin position="146"/>
        <end position="170"/>
    </location>
</feature>
<feature type="transmembrane region" description="Helical" evidence="2">
    <location>
        <begin position="21"/>
        <end position="44"/>
    </location>
</feature>
<evidence type="ECO:0000256" key="1">
    <source>
        <dbReference type="SAM" id="MobiDB-lite"/>
    </source>
</evidence>
<dbReference type="RefSeq" id="WP_123133717.1">
    <property type="nucleotide sequence ID" value="NZ_RJJE01000017.1"/>
</dbReference>
<protein>
    <recommendedName>
        <fullName evidence="5">ADP,ATP carrier protein</fullName>
    </recommendedName>
</protein>
<comment type="caution">
    <text evidence="3">The sequence shown here is derived from an EMBL/GenBank/DDBJ whole genome shotgun (WGS) entry which is preliminary data.</text>
</comment>
<dbReference type="Proteomes" id="UP000271010">
    <property type="component" value="Unassembled WGS sequence"/>
</dbReference>
<feature type="region of interest" description="Disordered" evidence="1">
    <location>
        <begin position="201"/>
        <end position="223"/>
    </location>
</feature>
<evidence type="ECO:0000256" key="2">
    <source>
        <dbReference type="SAM" id="Phobius"/>
    </source>
</evidence>
<dbReference type="InterPro" id="IPR036259">
    <property type="entry name" value="MFS_trans_sf"/>
</dbReference>
<dbReference type="InterPro" id="IPR016024">
    <property type="entry name" value="ARM-type_fold"/>
</dbReference>
<accession>A0A3M9MRB0</accession>
<dbReference type="Gene3D" id="1.25.10.10">
    <property type="entry name" value="Leucine-rich Repeat Variant"/>
    <property type="match status" value="1"/>
</dbReference>